<dbReference type="PANTHER" id="PTHR40043:SF1">
    <property type="entry name" value="UPF0719 INNER MEMBRANE PROTEIN YJFL"/>
    <property type="match status" value="1"/>
</dbReference>
<dbReference type="OrthoDB" id="2352756at2"/>
<dbReference type="GO" id="GO:0005886">
    <property type="term" value="C:plasma membrane"/>
    <property type="evidence" value="ECO:0007669"/>
    <property type="project" value="UniProtKB-SubCell"/>
</dbReference>
<dbReference type="RefSeq" id="WP_033678814.1">
    <property type="nucleotide sequence ID" value="NZ_JOTM01000053.1"/>
</dbReference>
<keyword evidence="5 7" id="KW-1133">Transmembrane helix</keyword>
<keyword evidence="6 7" id="KW-0472">Membrane</keyword>
<feature type="transmembrane region" description="Helical" evidence="7">
    <location>
        <begin position="76"/>
        <end position="101"/>
    </location>
</feature>
<sequence>MFNEILDVQEVLHTLLYFVVLSGVTIVCMFIFEMITPYNDREQLLKGNKAVAIQFFGKIIGITLIMKSAIATNDSLLGAAVWGIIGFVLMLIGYFIFEFLTPRFRVDKEIENGNVAIGIIAASISLAIALITSGAIS</sequence>
<organism evidence="8 9">
    <name type="scientific">Bacillus gaemokensis</name>
    <dbReference type="NCBI Taxonomy" id="574375"/>
    <lineage>
        <taxon>Bacteria</taxon>
        <taxon>Bacillati</taxon>
        <taxon>Bacillota</taxon>
        <taxon>Bacilli</taxon>
        <taxon>Bacillales</taxon>
        <taxon>Bacillaceae</taxon>
        <taxon>Bacillus</taxon>
        <taxon>Bacillus cereus group</taxon>
    </lineage>
</organism>
<evidence type="ECO:0000256" key="5">
    <source>
        <dbReference type="ARBA" id="ARBA00022989"/>
    </source>
</evidence>
<name>A0A073K5M4_9BACI</name>
<dbReference type="AlphaFoldDB" id="A0A073K5M4"/>
<dbReference type="eggNOG" id="COG3766">
    <property type="taxonomic scope" value="Bacteria"/>
</dbReference>
<dbReference type="Pfam" id="PF03994">
    <property type="entry name" value="DUF350"/>
    <property type="match status" value="1"/>
</dbReference>
<evidence type="ECO:0000256" key="4">
    <source>
        <dbReference type="ARBA" id="ARBA00022692"/>
    </source>
</evidence>
<comment type="subcellular location">
    <subcellularLocation>
        <location evidence="1">Cell membrane</location>
        <topology evidence="1">Multi-pass membrane protein</topology>
    </subcellularLocation>
</comment>
<feature type="transmembrane region" description="Helical" evidence="7">
    <location>
        <begin position="113"/>
        <end position="136"/>
    </location>
</feature>
<dbReference type="STRING" id="574375.AZF08_04705"/>
<dbReference type="InterPro" id="IPR007140">
    <property type="entry name" value="DUF350"/>
</dbReference>
<keyword evidence="3" id="KW-1003">Cell membrane</keyword>
<comment type="similarity">
    <text evidence="2">Belongs to the UPF0719 family.</text>
</comment>
<protein>
    <submittedName>
        <fullName evidence="8">Membrane protein</fullName>
    </submittedName>
</protein>
<feature type="transmembrane region" description="Helical" evidence="7">
    <location>
        <begin position="50"/>
        <end position="70"/>
    </location>
</feature>
<dbReference type="PANTHER" id="PTHR40043">
    <property type="entry name" value="UPF0719 INNER MEMBRANE PROTEIN YJFL"/>
    <property type="match status" value="1"/>
</dbReference>
<dbReference type="EMBL" id="JOTM01000053">
    <property type="protein sequence ID" value="KEK21841.1"/>
    <property type="molecule type" value="Genomic_DNA"/>
</dbReference>
<keyword evidence="9" id="KW-1185">Reference proteome</keyword>
<evidence type="ECO:0000256" key="3">
    <source>
        <dbReference type="ARBA" id="ARBA00022475"/>
    </source>
</evidence>
<reference evidence="8 9" key="1">
    <citation type="submission" date="2014-06" db="EMBL/GenBank/DDBJ databases">
        <title>Draft genome sequence of Bacillus gaemokensis JCM 15801 (MCCC 1A00707).</title>
        <authorList>
            <person name="Lai Q."/>
            <person name="Liu Y."/>
            <person name="Shao Z."/>
        </authorList>
    </citation>
    <scope>NUCLEOTIDE SEQUENCE [LARGE SCALE GENOMIC DNA]</scope>
    <source>
        <strain evidence="8 9">JCM 15801</strain>
    </source>
</reference>
<comment type="caution">
    <text evidence="8">The sequence shown here is derived from an EMBL/GenBank/DDBJ whole genome shotgun (WGS) entry which is preliminary data.</text>
</comment>
<evidence type="ECO:0000313" key="8">
    <source>
        <dbReference type="EMBL" id="KEK21841.1"/>
    </source>
</evidence>
<evidence type="ECO:0000313" key="9">
    <source>
        <dbReference type="Proteomes" id="UP000027778"/>
    </source>
</evidence>
<feature type="transmembrane region" description="Helical" evidence="7">
    <location>
        <begin position="15"/>
        <end position="38"/>
    </location>
</feature>
<evidence type="ECO:0000256" key="7">
    <source>
        <dbReference type="SAM" id="Phobius"/>
    </source>
</evidence>
<evidence type="ECO:0000256" key="6">
    <source>
        <dbReference type="ARBA" id="ARBA00023136"/>
    </source>
</evidence>
<evidence type="ECO:0000256" key="1">
    <source>
        <dbReference type="ARBA" id="ARBA00004651"/>
    </source>
</evidence>
<accession>A0A073K5M4</accession>
<gene>
    <name evidence="8" type="ORF">BAGA_24725</name>
</gene>
<evidence type="ECO:0000256" key="2">
    <source>
        <dbReference type="ARBA" id="ARBA00005779"/>
    </source>
</evidence>
<keyword evidence="4 7" id="KW-0812">Transmembrane</keyword>
<proteinExistence type="inferred from homology"/>
<dbReference type="Proteomes" id="UP000027778">
    <property type="component" value="Unassembled WGS sequence"/>
</dbReference>